<dbReference type="GO" id="GO:0016192">
    <property type="term" value="P:vesicle-mediated transport"/>
    <property type="evidence" value="ECO:0007669"/>
    <property type="project" value="TreeGrafter"/>
</dbReference>
<protein>
    <recommendedName>
        <fullName evidence="9">Golgi apparatus membrane protein TVP23 homolog</fullName>
    </recommendedName>
</protein>
<evidence type="ECO:0000256" key="3">
    <source>
        <dbReference type="ARBA" id="ARBA00022692"/>
    </source>
</evidence>
<keyword evidence="3 6" id="KW-0812">Transmembrane</keyword>
<dbReference type="GO" id="GO:0009306">
    <property type="term" value="P:protein secretion"/>
    <property type="evidence" value="ECO:0007669"/>
    <property type="project" value="TreeGrafter"/>
</dbReference>
<evidence type="ECO:0000256" key="2">
    <source>
        <dbReference type="ARBA" id="ARBA00005467"/>
    </source>
</evidence>
<keyword evidence="8" id="KW-1185">Reference proteome</keyword>
<dbReference type="Pfam" id="PF10168">
    <property type="entry name" value="Nup88"/>
    <property type="match status" value="1"/>
</dbReference>
<evidence type="ECO:0000313" key="8">
    <source>
        <dbReference type="Proteomes" id="UP001175271"/>
    </source>
</evidence>
<evidence type="ECO:0000256" key="6">
    <source>
        <dbReference type="SAM" id="Phobius"/>
    </source>
</evidence>
<keyword evidence="5 6" id="KW-0472">Membrane</keyword>
<feature type="transmembrane region" description="Helical" evidence="6">
    <location>
        <begin position="825"/>
        <end position="846"/>
    </location>
</feature>
<dbReference type="Pfam" id="PF05832">
    <property type="entry name" value="DUF846"/>
    <property type="match status" value="1"/>
</dbReference>
<dbReference type="PANTHER" id="PTHR13019">
    <property type="entry name" value="GOLGI APPARATUS MEMBRANE PROTEIN TVP23"/>
    <property type="match status" value="1"/>
</dbReference>
<evidence type="ECO:0000256" key="5">
    <source>
        <dbReference type="ARBA" id="ARBA00023136"/>
    </source>
</evidence>
<sequence length="911" mass="102962">MFSGAPAFANDSEWSCANTVHRILNLTGIPCTASAYCKCTNGKHHHKEELVLKVNGSTSPKEMVDLFIIVNRFISRARSAASNVLVCHQSDHIGYCIAFIVQYIIVHHDIQLLRAISHCQALQNIELPPNAMEALRIWEVQKDATPEPKALPLRSDDFKWVQMPSVNVCAPFGSGGLLIYEGGKIELQLGWQYNDEESSWSRNIHLEPVPSIPSEAEILDISGSESGHYISIIANCGVFVLVVPKELWQNYGFYNTVNVIERLRDHYYVNGENAIPVVKHRWLSVDDTKHIIAILSEDNTVRLFELGHYEEKNTKVPVLIIDFRNMASSADHFFADQKERKTFGLHKAATSFDFGPVITDSLSDIKLHSIFVADTEGDIFYAAVSINDYMCIGPVGPMQVHVPKGSGSLLGCDITDIKYISHWYSEILSIFAVASSGRVYHLVVNQVVDNFDEDEFSSGSMLSAHVRDVFQFDNSYGMIVFSQDNVFESKYLVQAERSVGLMDISAMVFDLCQVGCGKSRSSERLETPSLLHLAVLPDGDTTNCFASLSCIKLLDSNEKHQENRFLMLARTKGNKLVTKLIREFTESAATDEIPHGVEGDHGETENPFPTSLRIPEEVINFRRFTLPVIHLGDAPKDQQIATIKCLSVALTDACNSFSDVLEPFRNCAQRMAVEFLTLQEMEDKSYAKMVAVFNELVEFKTRFLATNLMASGFDSAPIFGEESTGTRFSQFKSLRNPPIVVAHIGFRSAAIFSYVFANLFFDSFIIQFLAILFLLSADFWFVKNITGRLLVGLRWWNFVDAEGRNHWKFECTKDPNRYDTTERRIFWFALIIGPALWFMLVIIAFLTFKWEWMVVAFLGFVMNGLNLYGYLRCKWNSTEELTNYLSRMAFISMLRRSTNQPPPPHRPAEVA</sequence>
<name>A0AA39GY89_9BILA</name>
<proteinExistence type="inferred from homology"/>
<keyword evidence="4 6" id="KW-1133">Transmembrane helix</keyword>
<evidence type="ECO:0008006" key="9">
    <source>
        <dbReference type="Google" id="ProtNLM"/>
    </source>
</evidence>
<organism evidence="7 8">
    <name type="scientific">Steinernema hermaphroditum</name>
    <dbReference type="NCBI Taxonomy" id="289476"/>
    <lineage>
        <taxon>Eukaryota</taxon>
        <taxon>Metazoa</taxon>
        <taxon>Ecdysozoa</taxon>
        <taxon>Nematoda</taxon>
        <taxon>Chromadorea</taxon>
        <taxon>Rhabditida</taxon>
        <taxon>Tylenchina</taxon>
        <taxon>Panagrolaimomorpha</taxon>
        <taxon>Strongyloidoidea</taxon>
        <taxon>Steinernematidae</taxon>
        <taxon>Steinernema</taxon>
    </lineage>
</organism>
<dbReference type="InterPro" id="IPR008564">
    <property type="entry name" value="TVP23-like"/>
</dbReference>
<dbReference type="Proteomes" id="UP001175271">
    <property type="component" value="Unassembled WGS sequence"/>
</dbReference>
<accession>A0AA39GY89</accession>
<comment type="caution">
    <text evidence="7">The sequence shown here is derived from an EMBL/GenBank/DDBJ whole genome shotgun (WGS) entry which is preliminary data.</text>
</comment>
<evidence type="ECO:0000256" key="1">
    <source>
        <dbReference type="ARBA" id="ARBA00004141"/>
    </source>
</evidence>
<dbReference type="GO" id="GO:0000139">
    <property type="term" value="C:Golgi membrane"/>
    <property type="evidence" value="ECO:0007669"/>
    <property type="project" value="TreeGrafter"/>
</dbReference>
<dbReference type="InterPro" id="IPR029021">
    <property type="entry name" value="Prot-tyrosine_phosphatase-like"/>
</dbReference>
<evidence type="ECO:0000313" key="7">
    <source>
        <dbReference type="EMBL" id="KAK0395752.1"/>
    </source>
</evidence>
<feature type="transmembrane region" description="Helical" evidence="6">
    <location>
        <begin position="751"/>
        <end position="775"/>
    </location>
</feature>
<comment type="subcellular location">
    <subcellularLocation>
        <location evidence="1">Membrane</location>
        <topology evidence="1">Multi-pass membrane protein</topology>
    </subcellularLocation>
</comment>
<gene>
    <name evidence="7" type="ORF">QR680_001413</name>
</gene>
<dbReference type="InterPro" id="IPR019321">
    <property type="entry name" value="Nucleoporin_Nup88"/>
</dbReference>
<dbReference type="Gene3D" id="3.90.190.10">
    <property type="entry name" value="Protein tyrosine phosphatase superfamily"/>
    <property type="match status" value="1"/>
</dbReference>
<evidence type="ECO:0000256" key="4">
    <source>
        <dbReference type="ARBA" id="ARBA00022989"/>
    </source>
</evidence>
<dbReference type="AlphaFoldDB" id="A0AA39GY89"/>
<feature type="transmembrane region" description="Helical" evidence="6">
    <location>
        <begin position="852"/>
        <end position="871"/>
    </location>
</feature>
<comment type="similarity">
    <text evidence="2">Belongs to the TVP23 family.</text>
</comment>
<dbReference type="EMBL" id="JAUCMV010000005">
    <property type="protein sequence ID" value="KAK0395752.1"/>
    <property type="molecule type" value="Genomic_DNA"/>
</dbReference>
<dbReference type="PANTHER" id="PTHR13019:SF25">
    <property type="entry name" value="GOLGI APPARATUS MEMBRANE PROTEIN TVP23 HOMOLOG"/>
    <property type="match status" value="1"/>
</dbReference>
<reference evidence="7" key="1">
    <citation type="submission" date="2023-06" db="EMBL/GenBank/DDBJ databases">
        <title>Genomic analysis of the entomopathogenic nematode Steinernema hermaphroditum.</title>
        <authorList>
            <person name="Schwarz E.M."/>
            <person name="Heppert J.K."/>
            <person name="Baniya A."/>
            <person name="Schwartz H.T."/>
            <person name="Tan C.-H."/>
            <person name="Antoshechkin I."/>
            <person name="Sternberg P.W."/>
            <person name="Goodrich-Blair H."/>
            <person name="Dillman A.R."/>
        </authorList>
    </citation>
    <scope>NUCLEOTIDE SEQUENCE</scope>
    <source>
        <strain evidence="7">PS9179</strain>
        <tissue evidence="7">Whole animal</tissue>
    </source>
</reference>